<evidence type="ECO:0000256" key="1">
    <source>
        <dbReference type="SAM" id="MobiDB-lite"/>
    </source>
</evidence>
<sequence>MKGRFYKPQLKSVQSERMLDQSPRPWNDKGLSPSVYIWQSSIPEKLIEMFGLSTFQHISQSTRSKNTIEFLERNQKYINIIADSRKHTLSLKVSQSSSGLTSPGPLVRSKNKEETINPEKISKKGIPNDLRSINKVHKIKKFEEIDPISDEDIGRLGGNKTEKALKSMKKFEMSLPQRQGDKYIVNAFSLPKLLVKMKKTEKKRMRFKNEDVDEFFDRFNKKMYLLPSQKIRQGTNGWKLKKTIPKAEGLRKG</sequence>
<accession>A0A1R2CAD4</accession>
<evidence type="ECO:0000313" key="2">
    <source>
        <dbReference type="EMBL" id="OMJ85968.1"/>
    </source>
</evidence>
<gene>
    <name evidence="2" type="ORF">SteCoe_12601</name>
</gene>
<keyword evidence="3" id="KW-1185">Reference proteome</keyword>
<dbReference type="EMBL" id="MPUH01000220">
    <property type="protein sequence ID" value="OMJ85968.1"/>
    <property type="molecule type" value="Genomic_DNA"/>
</dbReference>
<feature type="region of interest" description="Disordered" evidence="1">
    <location>
        <begin position="94"/>
        <end position="115"/>
    </location>
</feature>
<proteinExistence type="predicted"/>
<dbReference type="AlphaFoldDB" id="A0A1R2CAD4"/>
<organism evidence="2 3">
    <name type="scientific">Stentor coeruleus</name>
    <dbReference type="NCBI Taxonomy" id="5963"/>
    <lineage>
        <taxon>Eukaryota</taxon>
        <taxon>Sar</taxon>
        <taxon>Alveolata</taxon>
        <taxon>Ciliophora</taxon>
        <taxon>Postciliodesmatophora</taxon>
        <taxon>Heterotrichea</taxon>
        <taxon>Heterotrichida</taxon>
        <taxon>Stentoridae</taxon>
        <taxon>Stentor</taxon>
    </lineage>
</organism>
<protein>
    <submittedName>
        <fullName evidence="2">Uncharacterized protein</fullName>
    </submittedName>
</protein>
<comment type="caution">
    <text evidence="2">The sequence shown here is derived from an EMBL/GenBank/DDBJ whole genome shotgun (WGS) entry which is preliminary data.</text>
</comment>
<reference evidence="2 3" key="1">
    <citation type="submission" date="2016-11" db="EMBL/GenBank/DDBJ databases">
        <title>The macronuclear genome of Stentor coeruleus: a giant cell with tiny introns.</title>
        <authorList>
            <person name="Slabodnick M."/>
            <person name="Ruby J.G."/>
            <person name="Reiff S.B."/>
            <person name="Swart E.C."/>
            <person name="Gosai S."/>
            <person name="Prabakaran S."/>
            <person name="Witkowska E."/>
            <person name="Larue G.E."/>
            <person name="Fisher S."/>
            <person name="Freeman R.M."/>
            <person name="Gunawardena J."/>
            <person name="Chu W."/>
            <person name="Stover N.A."/>
            <person name="Gregory B.D."/>
            <person name="Nowacki M."/>
            <person name="Derisi J."/>
            <person name="Roy S.W."/>
            <person name="Marshall W.F."/>
            <person name="Sood P."/>
        </authorList>
    </citation>
    <scope>NUCLEOTIDE SEQUENCE [LARGE SCALE GENOMIC DNA]</scope>
    <source>
        <strain evidence="2">WM001</strain>
    </source>
</reference>
<evidence type="ECO:0000313" key="3">
    <source>
        <dbReference type="Proteomes" id="UP000187209"/>
    </source>
</evidence>
<name>A0A1R2CAD4_9CILI</name>
<dbReference type="Proteomes" id="UP000187209">
    <property type="component" value="Unassembled WGS sequence"/>
</dbReference>